<organism evidence="11 12">
    <name type="scientific">Gracilariopsis chorda</name>
    <dbReference type="NCBI Taxonomy" id="448386"/>
    <lineage>
        <taxon>Eukaryota</taxon>
        <taxon>Rhodophyta</taxon>
        <taxon>Florideophyceae</taxon>
        <taxon>Rhodymeniophycidae</taxon>
        <taxon>Gracilariales</taxon>
        <taxon>Gracilariaceae</taxon>
        <taxon>Gracilariopsis</taxon>
    </lineage>
</organism>
<comment type="caution">
    <text evidence="11">The sequence shown here is derived from an EMBL/GenBank/DDBJ whole genome shotgun (WGS) entry which is preliminary data.</text>
</comment>
<dbReference type="GO" id="GO:0042761">
    <property type="term" value="P:very long-chain fatty acid biosynthetic process"/>
    <property type="evidence" value="ECO:0007669"/>
    <property type="project" value="TreeGrafter"/>
</dbReference>
<dbReference type="GO" id="GO:0016020">
    <property type="term" value="C:membrane"/>
    <property type="evidence" value="ECO:0007669"/>
    <property type="project" value="UniProtKB-SubCell"/>
</dbReference>
<proteinExistence type="inferred from homology"/>
<evidence type="ECO:0000256" key="3">
    <source>
        <dbReference type="ARBA" id="ARBA00022516"/>
    </source>
</evidence>
<evidence type="ECO:0000259" key="10">
    <source>
        <dbReference type="Pfam" id="PF02544"/>
    </source>
</evidence>
<dbReference type="Gene3D" id="1.20.120.1630">
    <property type="match status" value="1"/>
</dbReference>
<keyword evidence="3" id="KW-0444">Lipid biosynthesis</keyword>
<evidence type="ECO:0000313" key="11">
    <source>
        <dbReference type="EMBL" id="PXF46168.1"/>
    </source>
</evidence>
<dbReference type="CDD" id="cd01801">
    <property type="entry name" value="Ubl_TECR_like"/>
    <property type="match status" value="1"/>
</dbReference>
<feature type="transmembrane region" description="Helical" evidence="9">
    <location>
        <begin position="187"/>
        <end position="206"/>
    </location>
</feature>
<dbReference type="InterPro" id="IPR001104">
    <property type="entry name" value="3-oxo-5_a-steroid_4-DH_C"/>
</dbReference>
<keyword evidence="5 9" id="KW-1133">Transmembrane helix</keyword>
<feature type="transmembrane region" description="Helical" evidence="9">
    <location>
        <begin position="163"/>
        <end position="181"/>
    </location>
</feature>
<dbReference type="PROSITE" id="PS50244">
    <property type="entry name" value="S5A_REDUCTASE"/>
    <property type="match status" value="1"/>
</dbReference>
<comment type="subcellular location">
    <subcellularLocation>
        <location evidence="1">Membrane</location>
        <topology evidence="1">Multi-pass membrane protein</topology>
    </subcellularLocation>
</comment>
<comment type="similarity">
    <text evidence="2">Belongs to the steroid 5-alpha reductase family.</text>
</comment>
<dbReference type="GO" id="GO:0016627">
    <property type="term" value="F:oxidoreductase activity, acting on the CH-CH group of donors"/>
    <property type="evidence" value="ECO:0007669"/>
    <property type="project" value="InterPro"/>
</dbReference>
<sequence>MKVSVQSRSGRDLGTFTLEDGSTLSALQEAFHSAHKKYYPDRQRFYGKQDPSTAKKPVALSSEDALVDDCTLVFKDLGPQILWKTVFIVEYLGPLLLYPLFYTQPAWMYGTTLPPSSDAAREVQMAALMAWTFHYAKREFETLFIHRFSHATMPLRNIFKNSFYYWGFAAYVAYFVNHPLYTPPTQQYLAVGLCVFYFMEVGNFTAHLTLRNLRPAGTRVRKIPRGGLFEFVSCPNYTFEIMAWLGFNVMTRTVAGILFMCAGAFQMILWAQGKHRRYKKEFDGQDGRPLYPPNRKIIFPFVY</sequence>
<accession>A0A2V3IVJ8</accession>
<evidence type="ECO:0000256" key="9">
    <source>
        <dbReference type="SAM" id="Phobius"/>
    </source>
</evidence>
<evidence type="ECO:0000256" key="4">
    <source>
        <dbReference type="ARBA" id="ARBA00022692"/>
    </source>
</evidence>
<evidence type="ECO:0000313" key="12">
    <source>
        <dbReference type="Proteomes" id="UP000247409"/>
    </source>
</evidence>
<keyword evidence="8 9" id="KW-0472">Membrane</keyword>
<dbReference type="STRING" id="448386.A0A2V3IVJ8"/>
<reference evidence="11 12" key="1">
    <citation type="journal article" date="2018" name="Mol. Biol. Evol.">
        <title>Analysis of the draft genome of the red seaweed Gracilariopsis chorda provides insights into genome size evolution in Rhodophyta.</title>
        <authorList>
            <person name="Lee J."/>
            <person name="Yang E.C."/>
            <person name="Graf L."/>
            <person name="Yang J.H."/>
            <person name="Qiu H."/>
            <person name="Zel Zion U."/>
            <person name="Chan C.X."/>
            <person name="Stephens T.G."/>
            <person name="Weber A.P.M."/>
            <person name="Boo G.H."/>
            <person name="Boo S.M."/>
            <person name="Kim K.M."/>
            <person name="Shin Y."/>
            <person name="Jung M."/>
            <person name="Lee S.J."/>
            <person name="Yim H.S."/>
            <person name="Lee J.H."/>
            <person name="Bhattacharya D."/>
            <person name="Yoon H.S."/>
        </authorList>
    </citation>
    <scope>NUCLEOTIDE SEQUENCE [LARGE SCALE GENOMIC DNA]</scope>
    <source>
        <strain evidence="11 12">SKKU-2015</strain>
        <tissue evidence="11">Whole body</tissue>
    </source>
</reference>
<protein>
    <submittedName>
        <fullName evidence="11">Very-long-chain enoyl-CoA reductase</fullName>
    </submittedName>
</protein>
<dbReference type="Proteomes" id="UP000247409">
    <property type="component" value="Unassembled WGS sequence"/>
</dbReference>
<feature type="transmembrane region" description="Helical" evidence="9">
    <location>
        <begin position="253"/>
        <end position="271"/>
    </location>
</feature>
<evidence type="ECO:0000256" key="1">
    <source>
        <dbReference type="ARBA" id="ARBA00004141"/>
    </source>
</evidence>
<name>A0A2V3IVJ8_9FLOR</name>
<dbReference type="OrthoDB" id="540503at2759"/>
<dbReference type="AlphaFoldDB" id="A0A2V3IVJ8"/>
<evidence type="ECO:0000256" key="2">
    <source>
        <dbReference type="ARBA" id="ARBA00007742"/>
    </source>
</evidence>
<keyword evidence="6" id="KW-0560">Oxidoreductase</keyword>
<dbReference type="PANTHER" id="PTHR10556:SF28">
    <property type="entry name" value="VERY-LONG-CHAIN ENOYL-COA REDUCTASE"/>
    <property type="match status" value="1"/>
</dbReference>
<gene>
    <name evidence="11" type="ORF">BWQ96_04045</name>
</gene>
<keyword evidence="12" id="KW-1185">Reference proteome</keyword>
<evidence type="ECO:0000256" key="7">
    <source>
        <dbReference type="ARBA" id="ARBA00023098"/>
    </source>
</evidence>
<evidence type="ECO:0000256" key="6">
    <source>
        <dbReference type="ARBA" id="ARBA00023002"/>
    </source>
</evidence>
<evidence type="ECO:0000256" key="5">
    <source>
        <dbReference type="ARBA" id="ARBA00022989"/>
    </source>
</evidence>
<keyword evidence="4 9" id="KW-0812">Transmembrane</keyword>
<dbReference type="EMBL" id="NBIV01000043">
    <property type="protein sequence ID" value="PXF46168.1"/>
    <property type="molecule type" value="Genomic_DNA"/>
</dbReference>
<feature type="domain" description="3-oxo-5-alpha-steroid 4-dehydrogenase C-terminal" evidence="10">
    <location>
        <begin position="152"/>
        <end position="303"/>
    </location>
</feature>
<dbReference type="Pfam" id="PF02544">
    <property type="entry name" value="Steroid_dh"/>
    <property type="match status" value="1"/>
</dbReference>
<evidence type="ECO:0000256" key="8">
    <source>
        <dbReference type="ARBA" id="ARBA00023136"/>
    </source>
</evidence>
<dbReference type="PANTHER" id="PTHR10556">
    <property type="entry name" value="3-OXO-5-ALPHA-STEROID 4-DEHYDROGENASE"/>
    <property type="match status" value="1"/>
</dbReference>
<dbReference type="InterPro" id="IPR039357">
    <property type="entry name" value="SRD5A/TECR"/>
</dbReference>
<keyword evidence="7" id="KW-0443">Lipid metabolism</keyword>